<name>A0A5C1AD16_9BACT</name>
<accession>A0A5C1AD16</accession>
<proteinExistence type="predicted"/>
<sequence>MPKFEIIVERTLYSSRVLGINAESEEEARDYALYYCDEDVCGPFNEGTEVFNDDDWCYDSEETTTEVVNIADVLEDCE</sequence>
<dbReference type="AlphaFoldDB" id="A0A5C1AD16"/>
<reference evidence="2" key="1">
    <citation type="submission" date="2019-08" db="EMBL/GenBank/DDBJ databases">
        <title>Limnoglobus roseus gen. nov., sp. nov., a novel freshwater planctomycete with a giant genome from the family Gemmataceae.</title>
        <authorList>
            <person name="Kulichevskaya I.S."/>
            <person name="Naumoff D.G."/>
            <person name="Miroshnikov K."/>
            <person name="Ivanova A."/>
            <person name="Philippov D.A."/>
            <person name="Hakobyan A."/>
            <person name="Rijpstra I.C."/>
            <person name="Sinninghe Damste J.S."/>
            <person name="Liesack W."/>
            <person name="Dedysh S.N."/>
        </authorList>
    </citation>
    <scope>NUCLEOTIDE SEQUENCE [LARGE SCALE GENOMIC DNA]</scope>
    <source>
        <strain evidence="2">PX52</strain>
    </source>
</reference>
<dbReference type="KEGG" id="lrs:PX52LOC_03494"/>
<protein>
    <submittedName>
        <fullName evidence="1">Uncharacterized protein</fullName>
    </submittedName>
</protein>
<gene>
    <name evidence="1" type="ORF">PX52LOC_03494</name>
</gene>
<keyword evidence="2" id="KW-1185">Reference proteome</keyword>
<organism evidence="1 2">
    <name type="scientific">Limnoglobus roseus</name>
    <dbReference type="NCBI Taxonomy" id="2598579"/>
    <lineage>
        <taxon>Bacteria</taxon>
        <taxon>Pseudomonadati</taxon>
        <taxon>Planctomycetota</taxon>
        <taxon>Planctomycetia</taxon>
        <taxon>Gemmatales</taxon>
        <taxon>Gemmataceae</taxon>
        <taxon>Limnoglobus</taxon>
    </lineage>
</organism>
<dbReference type="EMBL" id="CP042425">
    <property type="protein sequence ID" value="QEL16535.1"/>
    <property type="molecule type" value="Genomic_DNA"/>
</dbReference>
<evidence type="ECO:0000313" key="2">
    <source>
        <dbReference type="Proteomes" id="UP000324974"/>
    </source>
</evidence>
<dbReference type="Proteomes" id="UP000324974">
    <property type="component" value="Chromosome"/>
</dbReference>
<evidence type="ECO:0000313" key="1">
    <source>
        <dbReference type="EMBL" id="QEL16535.1"/>
    </source>
</evidence>